<dbReference type="AlphaFoldDB" id="A0A173S9H3"/>
<evidence type="ECO:0000313" key="2">
    <source>
        <dbReference type="Proteomes" id="UP000095597"/>
    </source>
</evidence>
<accession>A0A173S9H3</accession>
<dbReference type="Proteomes" id="UP000095597">
    <property type="component" value="Unassembled WGS sequence"/>
</dbReference>
<organism evidence="1 2">
    <name type="scientific">Dorea longicatena</name>
    <dbReference type="NCBI Taxonomy" id="88431"/>
    <lineage>
        <taxon>Bacteria</taxon>
        <taxon>Bacillati</taxon>
        <taxon>Bacillota</taxon>
        <taxon>Clostridia</taxon>
        <taxon>Lachnospirales</taxon>
        <taxon>Lachnospiraceae</taxon>
        <taxon>Dorea</taxon>
    </lineage>
</organism>
<dbReference type="RefSeq" id="WP_055213793.1">
    <property type="nucleotide sequence ID" value="NZ_CYXO01000004.1"/>
</dbReference>
<reference evidence="1 2" key="1">
    <citation type="submission" date="2015-09" db="EMBL/GenBank/DDBJ databases">
        <authorList>
            <consortium name="Pathogen Informatics"/>
        </authorList>
    </citation>
    <scope>NUCLEOTIDE SEQUENCE [LARGE SCALE GENOMIC DNA]</scope>
    <source>
        <strain evidence="1 2">2789STDY5834961</strain>
    </source>
</reference>
<dbReference type="EMBL" id="CYXO01000004">
    <property type="protein sequence ID" value="CUM87003.1"/>
    <property type="molecule type" value="Genomic_DNA"/>
</dbReference>
<proteinExistence type="predicted"/>
<gene>
    <name evidence="1" type="ORF">ERS852573_00907</name>
</gene>
<sequence length="85" mass="9880">MAKRPDVAVNKIEFDSSEVDMALRKKFQKNRYFYITGAILVHCGNARSAKEDLQQHINREYLMGQIYIIAINVEKHLIGEINYAH</sequence>
<evidence type="ECO:0000313" key="1">
    <source>
        <dbReference type="EMBL" id="CUM87003.1"/>
    </source>
</evidence>
<name>A0A173S9H3_9FIRM</name>
<protein>
    <submittedName>
        <fullName evidence="1">Uncharacterized protein</fullName>
    </submittedName>
</protein>